<keyword evidence="2" id="KW-0396">Initiation factor</keyword>
<dbReference type="EMBL" id="AP012157">
    <property type="protein sequence ID" value="BAK16493.1"/>
    <property type="molecule type" value="Genomic_DNA"/>
</dbReference>
<name>F2F4S8_SOLSS</name>
<reference evidence="3" key="1">
    <citation type="submission" date="2011-04" db="EMBL/GenBank/DDBJ databases">
        <title>Genome sequence of Solibacillus silvestris StLB046.</title>
        <authorList>
            <person name="Morohoshi T."/>
            <person name="Someya N."/>
            <person name="Ikeda T."/>
        </authorList>
    </citation>
    <scope>NUCLEOTIDE SEQUENCE [LARGE SCALE GENOMIC DNA]</scope>
    <source>
        <strain evidence="3">StLB046</strain>
    </source>
</reference>
<evidence type="ECO:0000313" key="3">
    <source>
        <dbReference type="Proteomes" id="UP000006691"/>
    </source>
</evidence>
<proteinExistence type="predicted"/>
<sequence>MTNSTKNSDLLKLSSIFAIIGLILIIFNGSIANSLGTIWIQSLGGMSDTNEYIFIKTSYAHASLVIGGVFLSISFIAMLFSWYQLRS</sequence>
<keyword evidence="1" id="KW-0812">Transmembrane</keyword>
<accession>F2F4S8</accession>
<feature type="transmembrane region" description="Helical" evidence="1">
    <location>
        <begin position="60"/>
        <end position="83"/>
    </location>
</feature>
<feature type="transmembrane region" description="Helical" evidence="1">
    <location>
        <begin position="16"/>
        <end position="40"/>
    </location>
</feature>
<reference evidence="2 3" key="2">
    <citation type="journal article" date="2012" name="J. Biosci. Bioeng.">
        <title>Complete genome sequence and characterization of the N-acylhomoserine lactone-degrading gene of the potato leaf-associated Solibacillus silvestris.</title>
        <authorList>
            <person name="Morohoshi T."/>
            <person name="Tominaga Y."/>
            <person name="Someya N."/>
            <person name="Ikeda T."/>
        </authorList>
    </citation>
    <scope>NUCLEOTIDE SEQUENCE [LARGE SCALE GENOMIC DNA]</scope>
    <source>
        <strain evidence="2 3">StLB046</strain>
    </source>
</reference>
<dbReference type="KEGG" id="siv:SSIL_2070"/>
<keyword evidence="1" id="KW-1133">Transmembrane helix</keyword>
<keyword evidence="2" id="KW-0648">Protein biosynthesis</keyword>
<dbReference type="AlphaFoldDB" id="F2F4S8"/>
<dbReference type="STRING" id="1002809.SSIL_2070"/>
<dbReference type="HOGENOM" id="CLU_2481645_0_0_9"/>
<protein>
    <submittedName>
        <fullName evidence="2">Predicted translation initiation factor 2B subunit, eIF-2B alpha/beta/delta family</fullName>
    </submittedName>
</protein>
<gene>
    <name evidence="2" type="ordered locus">SSIL_2070</name>
</gene>
<organism evidence="2 3">
    <name type="scientific">Solibacillus silvestris (strain StLB046)</name>
    <name type="common">Bacillus silvestris</name>
    <dbReference type="NCBI Taxonomy" id="1002809"/>
    <lineage>
        <taxon>Bacteria</taxon>
        <taxon>Bacillati</taxon>
        <taxon>Bacillota</taxon>
        <taxon>Bacilli</taxon>
        <taxon>Bacillales</taxon>
        <taxon>Caryophanaceae</taxon>
        <taxon>Solibacillus</taxon>
    </lineage>
</organism>
<keyword evidence="1" id="KW-0472">Membrane</keyword>
<dbReference type="Proteomes" id="UP000006691">
    <property type="component" value="Chromosome"/>
</dbReference>
<evidence type="ECO:0000256" key="1">
    <source>
        <dbReference type="SAM" id="Phobius"/>
    </source>
</evidence>
<dbReference type="RefSeq" id="WP_014823799.1">
    <property type="nucleotide sequence ID" value="NC_018065.1"/>
</dbReference>
<keyword evidence="3" id="KW-1185">Reference proteome</keyword>
<dbReference type="PATRIC" id="fig|1002809.3.peg.2093"/>
<dbReference type="GO" id="GO:0003743">
    <property type="term" value="F:translation initiation factor activity"/>
    <property type="evidence" value="ECO:0007669"/>
    <property type="project" value="UniProtKB-KW"/>
</dbReference>
<evidence type="ECO:0000313" key="2">
    <source>
        <dbReference type="EMBL" id="BAK16493.1"/>
    </source>
</evidence>